<proteinExistence type="predicted"/>
<name>A0A5R8YPC7_9ACTN</name>
<dbReference type="AlphaFoldDB" id="A0A5R8YPC7"/>
<sequence>MTTPQLVLSTPADILSAVPYLVGFHPSDSLVVTGSTGPEVRLTTRWDLPADPRDLDRLVPLLRREAVTSAFLVGYGPGALVTPVVDEVTRLLRAGDIRVTESLRAEGGRYWSYSCTGATCCPAEGTPYDTGGSRVAATAVMHGLVALPDRGSLRRSVQPSGGTRMRQATFRVTEALRTCLAAMETAMETDMETDMETAADPAGPDEQAARFVADALERVRAAIGLYASGGRLGDEEAARLGLDLAVVRVRDEAWALIDDRDAHLALWRDLTRRLEPGHAAPAASLLAAAAWQRGECALAGMALERALDADPGYSMALLLRQALTHMMSPAMLRDRMPTPEELDDEMGAPRAVWLAPLRALLAPAQTGSLS</sequence>
<evidence type="ECO:0000313" key="2">
    <source>
        <dbReference type="Proteomes" id="UP000309033"/>
    </source>
</evidence>
<reference evidence="1" key="1">
    <citation type="submission" date="2019-05" db="EMBL/GenBank/DDBJ databases">
        <title>Isolation, diversity and antifungal activity of Actinobacteria from wheat.</title>
        <authorList>
            <person name="Yu B."/>
        </authorList>
    </citation>
    <scope>NUCLEOTIDE SEQUENCE [LARGE SCALE GENOMIC DNA]</scope>
    <source>
        <strain evidence="1">NEAU-HEGS1-5</strain>
    </source>
</reference>
<keyword evidence="2" id="KW-1185">Reference proteome</keyword>
<gene>
    <name evidence="1" type="ORF">FED44_28145</name>
</gene>
<protein>
    <submittedName>
        <fullName evidence="1">DUF4192 domain-containing protein</fullName>
    </submittedName>
</protein>
<dbReference type="Proteomes" id="UP000309033">
    <property type="component" value="Unassembled WGS sequence"/>
</dbReference>
<dbReference type="OrthoDB" id="3264463at2"/>
<comment type="caution">
    <text evidence="1">The sequence shown here is derived from an EMBL/GenBank/DDBJ whole genome shotgun (WGS) entry which is preliminary data.</text>
</comment>
<dbReference type="Pfam" id="PF13830">
    <property type="entry name" value="DUF4192"/>
    <property type="match status" value="1"/>
</dbReference>
<evidence type="ECO:0000313" key="1">
    <source>
        <dbReference type="EMBL" id="TLP54616.1"/>
    </source>
</evidence>
<dbReference type="InterPro" id="IPR025447">
    <property type="entry name" value="DUF4192"/>
</dbReference>
<accession>A0A5R8YPC7</accession>
<dbReference type="EMBL" id="VANP01000013">
    <property type="protein sequence ID" value="TLP54616.1"/>
    <property type="molecule type" value="Genomic_DNA"/>
</dbReference>
<organism evidence="1 2">
    <name type="scientific">Microbispora triticiradicis</name>
    <dbReference type="NCBI Taxonomy" id="2200763"/>
    <lineage>
        <taxon>Bacteria</taxon>
        <taxon>Bacillati</taxon>
        <taxon>Actinomycetota</taxon>
        <taxon>Actinomycetes</taxon>
        <taxon>Streptosporangiales</taxon>
        <taxon>Streptosporangiaceae</taxon>
        <taxon>Microbispora</taxon>
    </lineage>
</organism>